<keyword evidence="3" id="KW-0687">Ribonucleoprotein</keyword>
<dbReference type="PANTHER" id="PTHR23410:SF12">
    <property type="entry name" value="LARGE RIBOSOMAL SUBUNIT PROTEIN UL18"/>
    <property type="match status" value="1"/>
</dbReference>
<evidence type="ECO:0000256" key="2">
    <source>
        <dbReference type="ARBA" id="ARBA00022980"/>
    </source>
</evidence>
<accession>A0AAD5GUB5</accession>
<dbReference type="EMBL" id="JAMZMK010005651">
    <property type="protein sequence ID" value="KAI7752636.1"/>
    <property type="molecule type" value="Genomic_DNA"/>
</dbReference>
<dbReference type="GO" id="GO:0000027">
    <property type="term" value="P:ribosomal large subunit assembly"/>
    <property type="evidence" value="ECO:0007669"/>
    <property type="project" value="TreeGrafter"/>
</dbReference>
<gene>
    <name evidence="4" type="ORF">M8C21_006413</name>
</gene>
<comment type="similarity">
    <text evidence="1">Belongs to the universal ribosomal protein uL18 family.</text>
</comment>
<proteinExistence type="inferred from homology"/>
<comment type="caution">
    <text evidence="4">The sequence shown here is derived from an EMBL/GenBank/DDBJ whole genome shotgun (WGS) entry which is preliminary data.</text>
</comment>
<dbReference type="AlphaFoldDB" id="A0AAD5GUB5"/>
<name>A0AAD5GUB5_AMBAR</name>
<organism evidence="4 5">
    <name type="scientific">Ambrosia artemisiifolia</name>
    <name type="common">Common ragweed</name>
    <dbReference type="NCBI Taxonomy" id="4212"/>
    <lineage>
        <taxon>Eukaryota</taxon>
        <taxon>Viridiplantae</taxon>
        <taxon>Streptophyta</taxon>
        <taxon>Embryophyta</taxon>
        <taxon>Tracheophyta</taxon>
        <taxon>Spermatophyta</taxon>
        <taxon>Magnoliopsida</taxon>
        <taxon>eudicotyledons</taxon>
        <taxon>Gunneridae</taxon>
        <taxon>Pentapetalae</taxon>
        <taxon>asterids</taxon>
        <taxon>campanulids</taxon>
        <taxon>Asterales</taxon>
        <taxon>Asteraceae</taxon>
        <taxon>Asteroideae</taxon>
        <taxon>Heliantheae alliance</taxon>
        <taxon>Heliantheae</taxon>
        <taxon>Ambrosia</taxon>
    </lineage>
</organism>
<keyword evidence="5" id="KW-1185">Reference proteome</keyword>
<protein>
    <submittedName>
        <fullName evidence="4">Uncharacterized protein</fullName>
    </submittedName>
</protein>
<evidence type="ECO:0000256" key="3">
    <source>
        <dbReference type="ARBA" id="ARBA00023274"/>
    </source>
</evidence>
<dbReference type="InterPro" id="IPR005485">
    <property type="entry name" value="Rbsml_uL18_euk_arch"/>
</dbReference>
<reference evidence="4" key="1">
    <citation type="submission" date="2022-06" db="EMBL/GenBank/DDBJ databases">
        <title>Uncovering the hologenomic basis of an extraordinary plant invasion.</title>
        <authorList>
            <person name="Bieker V.C."/>
            <person name="Martin M.D."/>
            <person name="Gilbert T."/>
            <person name="Hodgins K."/>
            <person name="Battlay P."/>
            <person name="Petersen B."/>
            <person name="Wilson J."/>
        </authorList>
    </citation>
    <scope>NUCLEOTIDE SEQUENCE</scope>
    <source>
        <strain evidence="4">AA19_3_7</strain>
        <tissue evidence="4">Leaf</tissue>
    </source>
</reference>
<sequence length="302" mass="34374">MIYPPSMEKHQVDEVSVSLKPSKPTSILIPWKEHNWKHRLNKAAKKILGALDGGIDIPHTEKRFAGFDKDGKQLDAEVHRKYIYGGHVASYMRELEMGDIFQQFVIDIDAYNDGNQFEWLTMVMMFMLSVIRWRSIRSFDLKQDVTSKIKTSITVKVALKDYDADSIFISSPVHPFIVSSGEHVELEKRSNASLLPDTDGEWMVTPCGISVVHNVGNHEYGKLALKMTVGAGNLTMSWKDAWICRFPLKEVFPRLYELEVVKSCLVMDDKWRWTYGIVLSPISQIGYGGALYGSNTSVLEYC</sequence>
<dbReference type="SUPFAM" id="SSF53137">
    <property type="entry name" value="Translational machinery components"/>
    <property type="match status" value="1"/>
</dbReference>
<evidence type="ECO:0000313" key="5">
    <source>
        <dbReference type="Proteomes" id="UP001206925"/>
    </source>
</evidence>
<evidence type="ECO:0000256" key="1">
    <source>
        <dbReference type="ARBA" id="ARBA00007116"/>
    </source>
</evidence>
<evidence type="ECO:0000313" key="4">
    <source>
        <dbReference type="EMBL" id="KAI7752636.1"/>
    </source>
</evidence>
<dbReference type="Gene3D" id="3.30.420.100">
    <property type="match status" value="1"/>
</dbReference>
<dbReference type="GO" id="GO:0022625">
    <property type="term" value="C:cytosolic large ribosomal subunit"/>
    <property type="evidence" value="ECO:0007669"/>
    <property type="project" value="TreeGrafter"/>
</dbReference>
<dbReference type="Proteomes" id="UP001206925">
    <property type="component" value="Unassembled WGS sequence"/>
</dbReference>
<dbReference type="GO" id="GO:0008097">
    <property type="term" value="F:5S rRNA binding"/>
    <property type="evidence" value="ECO:0007669"/>
    <property type="project" value="InterPro"/>
</dbReference>
<dbReference type="PANTHER" id="PTHR23410">
    <property type="entry name" value="RIBOSOMAL PROTEIN L5-RELATED"/>
    <property type="match status" value="1"/>
</dbReference>
<dbReference type="GO" id="GO:0003735">
    <property type="term" value="F:structural constituent of ribosome"/>
    <property type="evidence" value="ECO:0007669"/>
    <property type="project" value="InterPro"/>
</dbReference>
<keyword evidence="2" id="KW-0689">Ribosomal protein</keyword>
<dbReference type="GO" id="GO:0006412">
    <property type="term" value="P:translation"/>
    <property type="evidence" value="ECO:0007669"/>
    <property type="project" value="InterPro"/>
</dbReference>